<keyword evidence="1" id="KW-0732">Signal</keyword>
<dbReference type="AlphaFoldDB" id="A0A852V7C2"/>
<sequence>MEIKTAASLAAAALGAVVFAGAYTVPAQAASVAPVTAGGVGIPLGVGNGDDDDEFFLALALQDFFDNDRRGHKDCDDEDDD</sequence>
<evidence type="ECO:0000313" key="3">
    <source>
        <dbReference type="Proteomes" id="UP000576393"/>
    </source>
</evidence>
<feature type="signal peptide" evidence="1">
    <location>
        <begin position="1"/>
        <end position="29"/>
    </location>
</feature>
<dbReference type="EMBL" id="JACCCO010000002">
    <property type="protein sequence ID" value="NYF43044.1"/>
    <property type="molecule type" value="Genomic_DNA"/>
</dbReference>
<name>A0A852V7C2_9ACTN</name>
<proteinExistence type="predicted"/>
<feature type="chain" id="PRO_5032409313" description="Secreted protein" evidence="1">
    <location>
        <begin position="30"/>
        <end position="81"/>
    </location>
</feature>
<dbReference type="RefSeq" id="WP_179826003.1">
    <property type="nucleotide sequence ID" value="NZ_JACCCO010000002.1"/>
</dbReference>
<accession>A0A852V7C2</accession>
<evidence type="ECO:0000313" key="2">
    <source>
        <dbReference type="EMBL" id="NYF43044.1"/>
    </source>
</evidence>
<keyword evidence="3" id="KW-1185">Reference proteome</keyword>
<organism evidence="2 3">
    <name type="scientific">Streptosporangium sandarakinum</name>
    <dbReference type="NCBI Taxonomy" id="1260955"/>
    <lineage>
        <taxon>Bacteria</taxon>
        <taxon>Bacillati</taxon>
        <taxon>Actinomycetota</taxon>
        <taxon>Actinomycetes</taxon>
        <taxon>Streptosporangiales</taxon>
        <taxon>Streptosporangiaceae</taxon>
        <taxon>Streptosporangium</taxon>
    </lineage>
</organism>
<protein>
    <recommendedName>
        <fullName evidence="4">Secreted protein</fullName>
    </recommendedName>
</protein>
<gene>
    <name evidence="2" type="ORF">HDA43_005245</name>
</gene>
<evidence type="ECO:0008006" key="4">
    <source>
        <dbReference type="Google" id="ProtNLM"/>
    </source>
</evidence>
<reference evidence="2 3" key="1">
    <citation type="submission" date="2020-07" db="EMBL/GenBank/DDBJ databases">
        <title>Sequencing the genomes of 1000 actinobacteria strains.</title>
        <authorList>
            <person name="Klenk H.-P."/>
        </authorList>
    </citation>
    <scope>NUCLEOTIDE SEQUENCE [LARGE SCALE GENOMIC DNA]</scope>
    <source>
        <strain evidence="2 3">DSM 45763</strain>
    </source>
</reference>
<evidence type="ECO:0000256" key="1">
    <source>
        <dbReference type="SAM" id="SignalP"/>
    </source>
</evidence>
<comment type="caution">
    <text evidence="2">The sequence shown here is derived from an EMBL/GenBank/DDBJ whole genome shotgun (WGS) entry which is preliminary data.</text>
</comment>
<dbReference type="Proteomes" id="UP000576393">
    <property type="component" value="Unassembled WGS sequence"/>
</dbReference>